<dbReference type="PIRSF" id="PIRSF018266">
    <property type="entry name" value="FecR"/>
    <property type="match status" value="1"/>
</dbReference>
<dbReference type="AlphaFoldDB" id="A0A2G4YQ42"/>
<dbReference type="RefSeq" id="WP_099473382.1">
    <property type="nucleotide sequence ID" value="NZ_CP041025.1"/>
</dbReference>
<keyword evidence="6" id="KW-1185">Reference proteome</keyword>
<dbReference type="GO" id="GO:0016989">
    <property type="term" value="F:sigma factor antagonist activity"/>
    <property type="evidence" value="ECO:0007669"/>
    <property type="project" value="TreeGrafter"/>
</dbReference>
<sequence>MADKTLDDRMLDKATEWFVKMRAENPSDARITAFADWISQSNDHQTAYLEIGGLWDDLAVLEKKPTASVSALDDHRAPQGLTGVRPAANDLAPKKNIFWSLRLIAASIALLLVSVLGVQYGDHLWLDNHQTARGELADVILEDGSHLMLNTKSHVRVDLQADKRVIYLAEGEVYFDVAKDENRPFYVETSGGLVRVLGTKFNIRHRGDHSDVTVLEGAVGVVDHGRISDLDKVELPLDATLKPNEKFILGDDQADNVAVPVDGSAVLSWRDRKLVYNGARFATLVEDLNRYYDAEIRIGDPALENIEVVAILQVEDRAATLKALEQTFHITAQPVSKDLIYLYPQK</sequence>
<dbReference type="FunCoup" id="A0A2G4YQ42">
    <property type="interactions" value="128"/>
</dbReference>
<gene>
    <name evidence="5" type="ORF">CRD36_11540</name>
</gene>
<dbReference type="Pfam" id="PF16220">
    <property type="entry name" value="DUF4880"/>
    <property type="match status" value="1"/>
</dbReference>
<proteinExistence type="predicted"/>
<feature type="domain" description="FecR N-terminal" evidence="3">
    <location>
        <begin position="12"/>
        <end position="51"/>
    </location>
</feature>
<dbReference type="Pfam" id="PF16344">
    <property type="entry name" value="FecR_C"/>
    <property type="match status" value="1"/>
</dbReference>
<name>A0A2G4YQ42_9PROT</name>
<keyword evidence="1" id="KW-0472">Membrane</keyword>
<comment type="caution">
    <text evidence="5">The sequence shown here is derived from an EMBL/GenBank/DDBJ whole genome shotgun (WGS) entry which is preliminary data.</text>
</comment>
<protein>
    <recommendedName>
        <fullName evidence="7">FecR protein domain-containing protein</fullName>
    </recommendedName>
</protein>
<dbReference type="InParanoid" id="A0A2G4YQ42"/>
<dbReference type="InterPro" id="IPR032623">
    <property type="entry name" value="FecR_N"/>
</dbReference>
<accession>A0A2G4YQ42</accession>
<evidence type="ECO:0000259" key="2">
    <source>
        <dbReference type="Pfam" id="PF04773"/>
    </source>
</evidence>
<evidence type="ECO:0000313" key="6">
    <source>
        <dbReference type="Proteomes" id="UP000229730"/>
    </source>
</evidence>
<keyword evidence="1" id="KW-0812">Transmembrane</keyword>
<dbReference type="Gene3D" id="3.55.50.30">
    <property type="match status" value="1"/>
</dbReference>
<feature type="domain" description="FecR protein" evidence="2">
    <location>
        <begin position="128"/>
        <end position="219"/>
    </location>
</feature>
<dbReference type="OrthoDB" id="9798846at2"/>
<organism evidence="5 6">
    <name type="scientific">Paremcibacter congregatus</name>
    <dbReference type="NCBI Taxonomy" id="2043170"/>
    <lineage>
        <taxon>Bacteria</taxon>
        <taxon>Pseudomonadati</taxon>
        <taxon>Pseudomonadota</taxon>
        <taxon>Alphaproteobacteria</taxon>
        <taxon>Emcibacterales</taxon>
        <taxon>Emcibacteraceae</taxon>
        <taxon>Paremcibacter</taxon>
    </lineage>
</organism>
<feature type="domain" description="Protein FecR C-terminal" evidence="4">
    <location>
        <begin position="273"/>
        <end position="338"/>
    </location>
</feature>
<evidence type="ECO:0000259" key="4">
    <source>
        <dbReference type="Pfam" id="PF16344"/>
    </source>
</evidence>
<dbReference type="PANTHER" id="PTHR30273:SF2">
    <property type="entry name" value="PROTEIN FECR"/>
    <property type="match status" value="1"/>
</dbReference>
<dbReference type="EMBL" id="PDEM01000024">
    <property type="protein sequence ID" value="PHZ84438.1"/>
    <property type="molecule type" value="Genomic_DNA"/>
</dbReference>
<dbReference type="InterPro" id="IPR012373">
    <property type="entry name" value="Ferrdict_sens_TM"/>
</dbReference>
<dbReference type="Pfam" id="PF04773">
    <property type="entry name" value="FecR"/>
    <property type="match status" value="1"/>
</dbReference>
<dbReference type="PANTHER" id="PTHR30273">
    <property type="entry name" value="PERIPLASMIC SIGNAL SENSOR AND SIGMA FACTOR ACTIVATOR FECR-RELATED"/>
    <property type="match status" value="1"/>
</dbReference>
<feature type="transmembrane region" description="Helical" evidence="1">
    <location>
        <begin position="103"/>
        <end position="121"/>
    </location>
</feature>
<evidence type="ECO:0000259" key="3">
    <source>
        <dbReference type="Pfam" id="PF16220"/>
    </source>
</evidence>
<dbReference type="InterPro" id="IPR032508">
    <property type="entry name" value="FecR_C"/>
</dbReference>
<evidence type="ECO:0008006" key="7">
    <source>
        <dbReference type="Google" id="ProtNLM"/>
    </source>
</evidence>
<dbReference type="Proteomes" id="UP000229730">
    <property type="component" value="Unassembled WGS sequence"/>
</dbReference>
<evidence type="ECO:0000256" key="1">
    <source>
        <dbReference type="SAM" id="Phobius"/>
    </source>
</evidence>
<evidence type="ECO:0000313" key="5">
    <source>
        <dbReference type="EMBL" id="PHZ84438.1"/>
    </source>
</evidence>
<keyword evidence="1" id="KW-1133">Transmembrane helix</keyword>
<reference evidence="5 6" key="1">
    <citation type="submission" date="2017-10" db="EMBL/GenBank/DDBJ databases">
        <title>Frigbacter circumglobatus gen. nov. sp. nov., isolated from sediment cultured in situ.</title>
        <authorList>
            <person name="Zhao Z."/>
        </authorList>
    </citation>
    <scope>NUCLEOTIDE SEQUENCE [LARGE SCALE GENOMIC DNA]</scope>
    <source>
        <strain evidence="5 6">ZYL</strain>
    </source>
</reference>
<dbReference type="Gene3D" id="2.60.120.1440">
    <property type="match status" value="1"/>
</dbReference>
<dbReference type="InterPro" id="IPR006860">
    <property type="entry name" value="FecR"/>
</dbReference>